<feature type="domain" description="PglD N-terminal" evidence="4">
    <location>
        <begin position="3"/>
        <end position="84"/>
    </location>
</feature>
<dbReference type="AlphaFoldDB" id="A0A1N7IEP4"/>
<reference evidence="6" key="1">
    <citation type="submission" date="2017-01" db="EMBL/GenBank/DDBJ databases">
        <authorList>
            <person name="Varghese N."/>
            <person name="Submissions S."/>
        </authorList>
    </citation>
    <scope>NUCLEOTIDE SEQUENCE [LARGE SCALE GENOMIC DNA]</scope>
    <source>
        <strain evidence="6">DSM 17126</strain>
    </source>
</reference>
<dbReference type="InterPro" id="IPR020019">
    <property type="entry name" value="AcTrfase_PglD-like"/>
</dbReference>
<name>A0A1N7IEP4_9FLAO</name>
<proteinExistence type="inferred from homology"/>
<dbReference type="Pfam" id="PF17836">
    <property type="entry name" value="PglD_N"/>
    <property type="match status" value="1"/>
</dbReference>
<evidence type="ECO:0000313" key="6">
    <source>
        <dbReference type="Proteomes" id="UP000186373"/>
    </source>
</evidence>
<dbReference type="RefSeq" id="WP_076507170.1">
    <property type="nucleotide sequence ID" value="NZ_FTNY01000003.1"/>
</dbReference>
<comment type="similarity">
    <text evidence="1">Belongs to the transferase hexapeptide repeat family.</text>
</comment>
<dbReference type="Gene3D" id="2.160.10.10">
    <property type="entry name" value="Hexapeptide repeat proteins"/>
    <property type="match status" value="1"/>
</dbReference>
<feature type="binding site" evidence="3">
    <location>
        <position position="187"/>
    </location>
    <ligand>
        <name>acetyl-CoA</name>
        <dbReference type="ChEBI" id="CHEBI:57288"/>
    </ligand>
</feature>
<dbReference type="EMBL" id="FTNY01000003">
    <property type="protein sequence ID" value="SIS35548.1"/>
    <property type="molecule type" value="Genomic_DNA"/>
</dbReference>
<protein>
    <submittedName>
        <fullName evidence="5">Sugar O-acyltransferase, sialic acid O-acetyltransferase NeuD family</fullName>
    </submittedName>
</protein>
<organism evidence="5 6">
    <name type="scientific">Chryseobacterium shigense</name>
    <dbReference type="NCBI Taxonomy" id="297244"/>
    <lineage>
        <taxon>Bacteria</taxon>
        <taxon>Pseudomonadati</taxon>
        <taxon>Bacteroidota</taxon>
        <taxon>Flavobacteriia</taxon>
        <taxon>Flavobacteriales</taxon>
        <taxon>Weeksellaceae</taxon>
        <taxon>Chryseobacterium group</taxon>
        <taxon>Chryseobacterium</taxon>
    </lineage>
</organism>
<dbReference type="SUPFAM" id="SSF51161">
    <property type="entry name" value="Trimeric LpxA-like enzymes"/>
    <property type="match status" value="1"/>
</dbReference>
<dbReference type="InterPro" id="IPR041561">
    <property type="entry name" value="PglD_N"/>
</dbReference>
<keyword evidence="6" id="KW-1185">Reference proteome</keyword>
<gene>
    <name evidence="5" type="ORF">SAMN05421639_103321</name>
</gene>
<dbReference type="NCBIfam" id="TIGR03570">
    <property type="entry name" value="NeuD_NnaD"/>
    <property type="match status" value="1"/>
</dbReference>
<feature type="site" description="Increases basicity of active site His" evidence="2">
    <location>
        <position position="140"/>
    </location>
</feature>
<feature type="binding site" evidence="3">
    <location>
        <position position="169"/>
    </location>
    <ligand>
        <name>acetyl-CoA</name>
        <dbReference type="ChEBI" id="CHEBI:57288"/>
    </ligand>
</feature>
<evidence type="ECO:0000256" key="3">
    <source>
        <dbReference type="PIRSR" id="PIRSR620019-2"/>
    </source>
</evidence>
<evidence type="ECO:0000259" key="4">
    <source>
        <dbReference type="Pfam" id="PF17836"/>
    </source>
</evidence>
<evidence type="ECO:0000256" key="1">
    <source>
        <dbReference type="ARBA" id="ARBA00007274"/>
    </source>
</evidence>
<dbReference type="PANTHER" id="PTHR43300:SF7">
    <property type="entry name" value="UDP-N-ACETYLBACILLOSAMINE N-ACETYLTRANSFERASE"/>
    <property type="match status" value="1"/>
</dbReference>
<feature type="active site" description="Proton acceptor" evidence="2">
    <location>
        <position position="139"/>
    </location>
</feature>
<dbReference type="GO" id="GO:0016746">
    <property type="term" value="F:acyltransferase activity"/>
    <property type="evidence" value="ECO:0007669"/>
    <property type="project" value="UniProtKB-KW"/>
</dbReference>
<dbReference type="CDD" id="cd03360">
    <property type="entry name" value="LbH_AT_putative"/>
    <property type="match status" value="1"/>
</dbReference>
<dbReference type="InterPro" id="IPR011004">
    <property type="entry name" value="Trimer_LpxA-like_sf"/>
</dbReference>
<dbReference type="PANTHER" id="PTHR43300">
    <property type="entry name" value="ACETYLTRANSFERASE"/>
    <property type="match status" value="1"/>
</dbReference>
<feature type="binding site" evidence="3">
    <location>
        <position position="71"/>
    </location>
    <ligand>
        <name>substrate</name>
    </ligand>
</feature>
<keyword evidence="5" id="KW-0012">Acyltransferase</keyword>
<dbReference type="InterPro" id="IPR050179">
    <property type="entry name" value="Trans_hexapeptide_repeat"/>
</dbReference>
<dbReference type="Gene3D" id="3.40.50.720">
    <property type="entry name" value="NAD(P)-binding Rossmann-like Domain"/>
    <property type="match status" value="1"/>
</dbReference>
<dbReference type="Proteomes" id="UP000186373">
    <property type="component" value="Unassembled WGS sequence"/>
</dbReference>
<evidence type="ECO:0000256" key="2">
    <source>
        <dbReference type="PIRSR" id="PIRSR620019-1"/>
    </source>
</evidence>
<accession>A0A1N7IEP4</accession>
<evidence type="ECO:0000313" key="5">
    <source>
        <dbReference type="EMBL" id="SIS35548.1"/>
    </source>
</evidence>
<dbReference type="OrthoDB" id="708224at2"/>
<keyword evidence="5" id="KW-0808">Transferase</keyword>
<sequence>MKRIAIIGSGHLGQQIAYHIHHDSGDKVVAFFDEFQPVNTMIDHIPVIGGNDDVITKYQQNEFDAILIAIGYKHMDAKKELFQKLDGKIPFHTFIHSSCYRDSSAAIGQGSVIYPGCVIDQNVRIEDNVLMNISCTVAHDSVIGKHSFLSPSVAIAGFVKIKEQCIIGINSTVIDNITIASQTQIGGGGVVIKNIDTPGLYVGNPVRYVR</sequence>